<organism evidence="2 3">
    <name type="scientific">Vibrio aerogenes CECT 7868</name>
    <dbReference type="NCBI Taxonomy" id="1216006"/>
    <lineage>
        <taxon>Bacteria</taxon>
        <taxon>Pseudomonadati</taxon>
        <taxon>Pseudomonadota</taxon>
        <taxon>Gammaproteobacteria</taxon>
        <taxon>Vibrionales</taxon>
        <taxon>Vibrionaceae</taxon>
        <taxon>Vibrio</taxon>
    </lineage>
</organism>
<name>A0A1M5Z268_9VIBR</name>
<dbReference type="RefSeq" id="WP_073603915.1">
    <property type="nucleotide sequence ID" value="NZ_FQXZ01000021.1"/>
</dbReference>
<evidence type="ECO:0000259" key="1">
    <source>
        <dbReference type="Pfam" id="PF04287"/>
    </source>
</evidence>
<evidence type="ECO:0000313" key="2">
    <source>
        <dbReference type="EMBL" id="SHI18365.1"/>
    </source>
</evidence>
<feature type="domain" description="YqcC-like" evidence="1">
    <location>
        <begin position="7"/>
        <end position="101"/>
    </location>
</feature>
<proteinExistence type="predicted"/>
<sequence>MHMQSSIVSLLVELEALLKQQALWQSQVPSAQALSSTQPFALDTLAPHEWLQWIFLPEMQRRMSDGIALPQGFEMSPYFSQAWQEEPQRQALINLIQRIEQECNHA</sequence>
<dbReference type="GO" id="GO:0044010">
    <property type="term" value="P:single-species biofilm formation"/>
    <property type="evidence" value="ECO:0007669"/>
    <property type="project" value="TreeGrafter"/>
</dbReference>
<dbReference type="AlphaFoldDB" id="A0A1M5Z268"/>
<dbReference type="SUPFAM" id="SSF158452">
    <property type="entry name" value="YqcC-like"/>
    <property type="match status" value="1"/>
</dbReference>
<dbReference type="InterPro" id="IPR007384">
    <property type="entry name" value="UCP006257"/>
</dbReference>
<dbReference type="Gene3D" id="1.20.1440.40">
    <property type="entry name" value="YqcC-like"/>
    <property type="match status" value="1"/>
</dbReference>
<dbReference type="PANTHER" id="PTHR39586:SF1">
    <property type="entry name" value="CYTOPLASMIC PROTEIN"/>
    <property type="match status" value="1"/>
</dbReference>
<dbReference type="PANTHER" id="PTHR39586">
    <property type="entry name" value="CYTOPLASMIC PROTEIN-RELATED"/>
    <property type="match status" value="1"/>
</dbReference>
<dbReference type="EMBL" id="FQXZ01000021">
    <property type="protein sequence ID" value="SHI18365.1"/>
    <property type="molecule type" value="Genomic_DNA"/>
</dbReference>
<reference evidence="2 3" key="1">
    <citation type="submission" date="2016-11" db="EMBL/GenBank/DDBJ databases">
        <authorList>
            <person name="Jaros S."/>
            <person name="Januszkiewicz K."/>
            <person name="Wedrychowicz H."/>
        </authorList>
    </citation>
    <scope>NUCLEOTIDE SEQUENCE [LARGE SCALE GENOMIC DNA]</scope>
    <source>
        <strain evidence="2 3">CECT 7868</strain>
    </source>
</reference>
<dbReference type="Proteomes" id="UP000184608">
    <property type="component" value="Unassembled WGS sequence"/>
</dbReference>
<keyword evidence="3" id="KW-1185">Reference proteome</keyword>
<accession>A0A1M5Z268</accession>
<dbReference type="InterPro" id="IPR036814">
    <property type="entry name" value="YqcC-like_sf"/>
</dbReference>
<evidence type="ECO:0000313" key="3">
    <source>
        <dbReference type="Proteomes" id="UP000184608"/>
    </source>
</evidence>
<protein>
    <recommendedName>
        <fullName evidence="1">YqcC-like domain-containing protein</fullName>
    </recommendedName>
</protein>
<dbReference type="STRING" id="1216006.VA7868_02209"/>
<gene>
    <name evidence="2" type="ORF">VA7868_02209</name>
</gene>
<dbReference type="PIRSF" id="PIRSF006257">
    <property type="entry name" value="UCP006257"/>
    <property type="match status" value="1"/>
</dbReference>
<dbReference type="OrthoDB" id="8794567at2"/>
<dbReference type="Pfam" id="PF04287">
    <property type="entry name" value="DUF446"/>
    <property type="match status" value="1"/>
</dbReference>
<dbReference type="InterPro" id="IPR023376">
    <property type="entry name" value="YqcC-like_dom"/>
</dbReference>